<comment type="caution">
    <text evidence="3">The sequence shown here is derived from an EMBL/GenBank/DDBJ whole genome shotgun (WGS) entry which is preliminary data.</text>
</comment>
<dbReference type="RefSeq" id="WP_345550293.1">
    <property type="nucleotide sequence ID" value="NZ_BAABRT010000010.1"/>
</dbReference>
<dbReference type="CDD" id="cd00093">
    <property type="entry name" value="HTH_XRE"/>
    <property type="match status" value="1"/>
</dbReference>
<dbReference type="Gene3D" id="1.10.260.40">
    <property type="entry name" value="lambda repressor-like DNA-binding domains"/>
    <property type="match status" value="1"/>
</dbReference>
<gene>
    <name evidence="3" type="primary">rodZ</name>
    <name evidence="3" type="ORF">Maes01_01541</name>
</gene>
<sequence length="316" mass="33437">MTDKQAENAQAPVETAASRDEHPSPGSQLRAAREAAGLSLDELSSRLRMTRNKLEWLELDQYDRLSGALYVRGYIRNVCKELGVDPEPVLQAFSGYSAAEEESRVIIEHVTRGPVIEEGGKGGYGFLKVLPLIAVAGIFWWFQGRDSGAPTLNDINDSLAGQAAEAAALDASLAEYSADPALVESALAEADTVAPSADEPAAAELAPAAAGEAEAAVAEVTKAGSELSSVDATVETLELRFSEEAWIEVKDARGTVLLATLQAQGSTVELEGQPPFSLMLGNAAGTEVRYRNQVIPSDPLGSRRTRRLTVGETQGG</sequence>
<dbReference type="PANTHER" id="PTHR34475:SF1">
    <property type="entry name" value="CYTOSKELETON PROTEIN RODZ"/>
    <property type="match status" value="1"/>
</dbReference>
<feature type="domain" description="Cytoskeleton protein RodZ-like C-terminal" evidence="2">
    <location>
        <begin position="238"/>
        <end position="309"/>
    </location>
</feature>
<organism evidence="3 4">
    <name type="scientific">Microbulbifer aestuariivivens</name>
    <dbReference type="NCBI Taxonomy" id="1908308"/>
    <lineage>
        <taxon>Bacteria</taxon>
        <taxon>Pseudomonadati</taxon>
        <taxon>Pseudomonadota</taxon>
        <taxon>Gammaproteobacteria</taxon>
        <taxon>Cellvibrionales</taxon>
        <taxon>Microbulbiferaceae</taxon>
        <taxon>Microbulbifer</taxon>
    </lineage>
</organism>
<dbReference type="EMBL" id="BAABRT010000010">
    <property type="protein sequence ID" value="GAA5524981.1"/>
    <property type="molecule type" value="Genomic_DNA"/>
</dbReference>
<dbReference type="InterPro" id="IPR010982">
    <property type="entry name" value="Lambda_DNA-bd_dom_sf"/>
</dbReference>
<feature type="region of interest" description="Disordered" evidence="1">
    <location>
        <begin position="1"/>
        <end position="33"/>
    </location>
</feature>
<evidence type="ECO:0000313" key="4">
    <source>
        <dbReference type="Proteomes" id="UP001408594"/>
    </source>
</evidence>
<evidence type="ECO:0000256" key="1">
    <source>
        <dbReference type="SAM" id="MobiDB-lite"/>
    </source>
</evidence>
<keyword evidence="4" id="KW-1185">Reference proteome</keyword>
<dbReference type="Proteomes" id="UP001408594">
    <property type="component" value="Unassembled WGS sequence"/>
</dbReference>
<reference evidence="3 4" key="1">
    <citation type="submission" date="2024-02" db="EMBL/GenBank/DDBJ databases">
        <title>Microbulbifer aestuariivivens NBRC 112533.</title>
        <authorList>
            <person name="Ichikawa N."/>
            <person name="Katano-Makiyama Y."/>
            <person name="Hidaka K."/>
        </authorList>
    </citation>
    <scope>NUCLEOTIDE SEQUENCE [LARGE SCALE GENOMIC DNA]</scope>
    <source>
        <strain evidence="3 4">NBRC 112533</strain>
    </source>
</reference>
<dbReference type="Pfam" id="PF13413">
    <property type="entry name" value="HTH_25"/>
    <property type="match status" value="1"/>
</dbReference>
<dbReference type="InterPro" id="IPR025194">
    <property type="entry name" value="RodZ-like_C"/>
</dbReference>
<proteinExistence type="predicted"/>
<evidence type="ECO:0000259" key="2">
    <source>
        <dbReference type="Pfam" id="PF13464"/>
    </source>
</evidence>
<evidence type="ECO:0000313" key="3">
    <source>
        <dbReference type="EMBL" id="GAA5524981.1"/>
    </source>
</evidence>
<protein>
    <submittedName>
        <fullName evidence="3">Cytoskeleton protein RodZ</fullName>
    </submittedName>
</protein>
<name>A0ABP9WS66_9GAMM</name>
<accession>A0ABP9WS66</accession>
<dbReference type="Pfam" id="PF13464">
    <property type="entry name" value="RodZ_C"/>
    <property type="match status" value="1"/>
</dbReference>
<dbReference type="InterPro" id="IPR001387">
    <property type="entry name" value="Cro/C1-type_HTH"/>
</dbReference>
<dbReference type="PANTHER" id="PTHR34475">
    <property type="match status" value="1"/>
</dbReference>
<dbReference type="InterPro" id="IPR050400">
    <property type="entry name" value="Bact_Cytoskel_RodZ"/>
</dbReference>